<keyword evidence="3" id="KW-1185">Reference proteome</keyword>
<dbReference type="EMBL" id="CP039348">
    <property type="protein sequence ID" value="QCD91883.1"/>
    <property type="molecule type" value="Genomic_DNA"/>
</dbReference>
<dbReference type="Proteomes" id="UP000501690">
    <property type="component" value="Linkage Group LG4"/>
</dbReference>
<evidence type="ECO:0000313" key="3">
    <source>
        <dbReference type="Proteomes" id="UP000501690"/>
    </source>
</evidence>
<keyword evidence="1" id="KW-1133">Transmembrane helix</keyword>
<evidence type="ECO:0000256" key="1">
    <source>
        <dbReference type="SAM" id="Phobius"/>
    </source>
</evidence>
<accession>A0A4D6LTV7</accession>
<dbReference type="Gramene" id="Vigun02g198800.1.v1.2">
    <property type="protein sequence ID" value="Vigun02g198800.1.v1.2"/>
    <property type="gene ID" value="Vigun02g198800.v1.2"/>
</dbReference>
<dbReference type="OrthoDB" id="683938at2759"/>
<keyword evidence="1" id="KW-0472">Membrane</keyword>
<proteinExistence type="predicted"/>
<dbReference type="PANTHER" id="PTHR34064:SF4">
    <property type="entry name" value="PROTEIN, PUTATIVE-RELATED"/>
    <property type="match status" value="1"/>
</dbReference>
<keyword evidence="1" id="KW-0812">Transmembrane</keyword>
<evidence type="ECO:0000313" key="2">
    <source>
        <dbReference type="EMBL" id="QCD91883.1"/>
    </source>
</evidence>
<dbReference type="PANTHER" id="PTHR34064">
    <property type="entry name" value="OS04G0672300 PROTEIN"/>
    <property type="match status" value="1"/>
</dbReference>
<gene>
    <name evidence="2" type="ORF">DEO72_LG4g2852</name>
</gene>
<dbReference type="AlphaFoldDB" id="A0A4D6LTV7"/>
<sequence>MEMAEIPKLDLSSSCSQDLISEEKNRGSAILSSDHINAFQYSAEKSDSFVIDMDAFSSANHKDPTNANSKITLQRSLSRKGSLRLGDRKVNSSATLYEKDTICSPKGTLVGPCTLEKTAGMSLGSMDHSINPLVYQQITMTTNNIIGNPTENKCSITRRNSFRRPSSWALDPKRVLLFFATLSSMGTMLLIYFILSSSKQSADEYGG</sequence>
<organism evidence="2 3">
    <name type="scientific">Vigna unguiculata</name>
    <name type="common">Cowpea</name>
    <dbReference type="NCBI Taxonomy" id="3917"/>
    <lineage>
        <taxon>Eukaryota</taxon>
        <taxon>Viridiplantae</taxon>
        <taxon>Streptophyta</taxon>
        <taxon>Embryophyta</taxon>
        <taxon>Tracheophyta</taxon>
        <taxon>Spermatophyta</taxon>
        <taxon>Magnoliopsida</taxon>
        <taxon>eudicotyledons</taxon>
        <taxon>Gunneridae</taxon>
        <taxon>Pentapetalae</taxon>
        <taxon>rosids</taxon>
        <taxon>fabids</taxon>
        <taxon>Fabales</taxon>
        <taxon>Fabaceae</taxon>
        <taxon>Papilionoideae</taxon>
        <taxon>50 kb inversion clade</taxon>
        <taxon>NPAAA clade</taxon>
        <taxon>indigoferoid/millettioid clade</taxon>
        <taxon>Phaseoleae</taxon>
        <taxon>Vigna</taxon>
    </lineage>
</organism>
<reference evidence="2 3" key="1">
    <citation type="submission" date="2019-04" db="EMBL/GenBank/DDBJ databases">
        <title>An improved genome assembly and genetic linkage map for asparagus bean, Vigna unguiculata ssp. sesquipedialis.</title>
        <authorList>
            <person name="Xia Q."/>
            <person name="Zhang R."/>
            <person name="Dong Y."/>
        </authorList>
    </citation>
    <scope>NUCLEOTIDE SEQUENCE [LARGE SCALE GENOMIC DNA]</scope>
    <source>
        <tissue evidence="2">Leaf</tissue>
    </source>
</reference>
<feature type="transmembrane region" description="Helical" evidence="1">
    <location>
        <begin position="175"/>
        <end position="195"/>
    </location>
</feature>
<name>A0A4D6LTV7_VIGUN</name>
<protein>
    <submittedName>
        <fullName evidence="2">Uncharacterized protein</fullName>
    </submittedName>
</protein>